<dbReference type="PROSITE" id="PS00107">
    <property type="entry name" value="PROTEIN_KINASE_ATP"/>
    <property type="match status" value="1"/>
</dbReference>
<comment type="caution">
    <text evidence="6">The sequence shown here is derived from an EMBL/GenBank/DDBJ whole genome shotgun (WGS) entry which is preliminary data.</text>
</comment>
<feature type="domain" description="Protein kinase" evidence="5">
    <location>
        <begin position="4"/>
        <end position="285"/>
    </location>
</feature>
<dbReference type="PANTHER" id="PTHR24055">
    <property type="entry name" value="MITOGEN-ACTIVATED PROTEIN KINASE"/>
    <property type="match status" value="1"/>
</dbReference>
<evidence type="ECO:0000313" key="7">
    <source>
        <dbReference type="Proteomes" id="UP001470230"/>
    </source>
</evidence>
<protein>
    <recommendedName>
        <fullName evidence="5">Protein kinase domain-containing protein</fullName>
    </recommendedName>
</protein>
<dbReference type="Gene3D" id="1.10.510.10">
    <property type="entry name" value="Transferase(Phosphotransferase) domain 1"/>
    <property type="match status" value="1"/>
</dbReference>
<dbReference type="InterPro" id="IPR017441">
    <property type="entry name" value="Protein_kinase_ATP_BS"/>
</dbReference>
<dbReference type="InterPro" id="IPR000719">
    <property type="entry name" value="Prot_kinase_dom"/>
</dbReference>
<evidence type="ECO:0000256" key="1">
    <source>
        <dbReference type="ARBA" id="ARBA00022741"/>
    </source>
</evidence>
<evidence type="ECO:0000256" key="4">
    <source>
        <dbReference type="SAM" id="MobiDB-lite"/>
    </source>
</evidence>
<feature type="binding site" evidence="3">
    <location>
        <position position="34"/>
    </location>
    <ligand>
        <name>ATP</name>
        <dbReference type="ChEBI" id="CHEBI:30616"/>
    </ligand>
</feature>
<dbReference type="Pfam" id="PF00069">
    <property type="entry name" value="Pkinase"/>
    <property type="match status" value="1"/>
</dbReference>
<sequence length="434" mass="49098">MRRFEELEVVGDGAFGVVTKCRDKETGDLVAIKKMKKRYSSFEECLQLKEVKSLRKIKHQNIVRLLQVFRENEYLFLVFELMGKSLLKTINSRGGYPEDDVRKIMTQILTGLNCIHKQGFFHRDMKPDNLLWKDDDMSVLKIADFGLAREIRSRPPYTEYISTRWYRAPENILRIVNYNSPVDIWACGVIMAELFIARPLFQGTSETDQLYKIMAIIGPPTQKTWSEGIIYANKLGLRFSTTPACGLAAAIPNASPNALSLISSMLRYDPSRRPSASQCLRHAFFTNPTSNATVTNSQANSISNHSKNQESVQKYTSTGKLYNNNQVGYGSKNSKDQNYNSNKIPGSNSYRYNVYQNNNINPNSMNNAGILKENSTQHHSAYSMLNLVAGKNSSLPNSGRKISGNLSFPALSNTNFNDFNKKDDPDLDDIFDNL</sequence>
<dbReference type="InterPro" id="IPR050117">
    <property type="entry name" value="MAPK"/>
</dbReference>
<dbReference type="EMBL" id="JAPFFF010000018">
    <property type="protein sequence ID" value="KAK8860628.1"/>
    <property type="molecule type" value="Genomic_DNA"/>
</dbReference>
<dbReference type="SUPFAM" id="SSF56112">
    <property type="entry name" value="Protein kinase-like (PK-like)"/>
    <property type="match status" value="1"/>
</dbReference>
<dbReference type="InterPro" id="IPR011009">
    <property type="entry name" value="Kinase-like_dom_sf"/>
</dbReference>
<reference evidence="6 7" key="1">
    <citation type="submission" date="2024-04" db="EMBL/GenBank/DDBJ databases">
        <title>Tritrichomonas musculus Genome.</title>
        <authorList>
            <person name="Alves-Ferreira E."/>
            <person name="Grigg M."/>
            <person name="Lorenzi H."/>
            <person name="Galac M."/>
        </authorList>
    </citation>
    <scope>NUCLEOTIDE SEQUENCE [LARGE SCALE GENOMIC DNA]</scope>
    <source>
        <strain evidence="6 7">EAF2021</strain>
    </source>
</reference>
<evidence type="ECO:0000313" key="6">
    <source>
        <dbReference type="EMBL" id="KAK8860628.1"/>
    </source>
</evidence>
<dbReference type="SMART" id="SM00220">
    <property type="entry name" value="S_TKc"/>
    <property type="match status" value="1"/>
</dbReference>
<evidence type="ECO:0000256" key="3">
    <source>
        <dbReference type="PROSITE-ProRule" id="PRU10141"/>
    </source>
</evidence>
<organism evidence="6 7">
    <name type="scientific">Tritrichomonas musculus</name>
    <dbReference type="NCBI Taxonomy" id="1915356"/>
    <lineage>
        <taxon>Eukaryota</taxon>
        <taxon>Metamonada</taxon>
        <taxon>Parabasalia</taxon>
        <taxon>Tritrichomonadida</taxon>
        <taxon>Tritrichomonadidae</taxon>
        <taxon>Tritrichomonas</taxon>
    </lineage>
</organism>
<dbReference type="Gene3D" id="3.30.200.20">
    <property type="entry name" value="Phosphorylase Kinase, domain 1"/>
    <property type="match status" value="1"/>
</dbReference>
<proteinExistence type="predicted"/>
<evidence type="ECO:0000259" key="5">
    <source>
        <dbReference type="PROSITE" id="PS50011"/>
    </source>
</evidence>
<evidence type="ECO:0000256" key="2">
    <source>
        <dbReference type="ARBA" id="ARBA00022840"/>
    </source>
</evidence>
<dbReference type="CDD" id="cd07830">
    <property type="entry name" value="STKc_MAK_like"/>
    <property type="match status" value="1"/>
</dbReference>
<keyword evidence="7" id="KW-1185">Reference proteome</keyword>
<dbReference type="PROSITE" id="PS50011">
    <property type="entry name" value="PROTEIN_KINASE_DOM"/>
    <property type="match status" value="1"/>
</dbReference>
<dbReference type="Proteomes" id="UP001470230">
    <property type="component" value="Unassembled WGS sequence"/>
</dbReference>
<name>A0ABR2IC60_9EUKA</name>
<keyword evidence="2 3" id="KW-0067">ATP-binding</keyword>
<accession>A0ABR2IC60</accession>
<feature type="region of interest" description="Disordered" evidence="4">
    <location>
        <begin position="290"/>
        <end position="347"/>
    </location>
</feature>
<gene>
    <name evidence="6" type="ORF">M9Y10_012293</name>
</gene>
<keyword evidence="1 3" id="KW-0547">Nucleotide-binding</keyword>